<keyword evidence="6" id="KW-0812">Transmembrane</keyword>
<accession>A0A1I5U4V2</accession>
<evidence type="ECO:0000313" key="9">
    <source>
        <dbReference type="Proteomes" id="UP000198892"/>
    </source>
</evidence>
<keyword evidence="3" id="KW-0378">Hydrolase</keyword>
<feature type="region of interest" description="Disordered" evidence="5">
    <location>
        <begin position="52"/>
        <end position="77"/>
    </location>
</feature>
<dbReference type="STRING" id="1884432.SAMN05518683_11243"/>
<dbReference type="SUPFAM" id="SSF50156">
    <property type="entry name" value="PDZ domain-like"/>
    <property type="match status" value="1"/>
</dbReference>
<dbReference type="Pfam" id="PF13365">
    <property type="entry name" value="Trypsin_2"/>
    <property type="match status" value="1"/>
</dbReference>
<keyword evidence="2 8" id="KW-0645">Protease</keyword>
<evidence type="ECO:0000256" key="3">
    <source>
        <dbReference type="ARBA" id="ARBA00022801"/>
    </source>
</evidence>
<name>A0A1I5U4V2_9BACI</name>
<evidence type="ECO:0000256" key="5">
    <source>
        <dbReference type="SAM" id="MobiDB-lite"/>
    </source>
</evidence>
<dbReference type="GO" id="GO:0006508">
    <property type="term" value="P:proteolysis"/>
    <property type="evidence" value="ECO:0007669"/>
    <property type="project" value="UniProtKB-KW"/>
</dbReference>
<dbReference type="PRINTS" id="PR00834">
    <property type="entry name" value="PROTEASES2C"/>
</dbReference>
<feature type="transmembrane region" description="Helical" evidence="6">
    <location>
        <begin position="22"/>
        <end position="45"/>
    </location>
</feature>
<dbReference type="InterPro" id="IPR001478">
    <property type="entry name" value="PDZ"/>
</dbReference>
<dbReference type="Gene3D" id="2.40.10.10">
    <property type="entry name" value="Trypsin-like serine proteases"/>
    <property type="match status" value="2"/>
</dbReference>
<dbReference type="OrthoDB" id="9758917at2"/>
<dbReference type="InterPro" id="IPR009003">
    <property type="entry name" value="Peptidase_S1_PA"/>
</dbReference>
<keyword evidence="6" id="KW-1133">Transmembrane helix</keyword>
<reference evidence="9" key="1">
    <citation type="submission" date="2016-10" db="EMBL/GenBank/DDBJ databases">
        <authorList>
            <person name="Varghese N."/>
            <person name="Submissions S."/>
        </authorList>
    </citation>
    <scope>NUCLEOTIDE SEQUENCE [LARGE SCALE GENOMIC DNA]</scope>
    <source>
        <strain evidence="9">S7</strain>
    </source>
</reference>
<dbReference type="CDD" id="cd06781">
    <property type="entry name" value="cpPDZ_BsHtra-like"/>
    <property type="match status" value="1"/>
</dbReference>
<evidence type="ECO:0000259" key="7">
    <source>
        <dbReference type="PROSITE" id="PS50106"/>
    </source>
</evidence>
<dbReference type="GO" id="GO:0004252">
    <property type="term" value="F:serine-type endopeptidase activity"/>
    <property type="evidence" value="ECO:0007669"/>
    <property type="project" value="InterPro"/>
</dbReference>
<dbReference type="PANTHER" id="PTHR43343:SF3">
    <property type="entry name" value="PROTEASE DO-LIKE 8, CHLOROPLASTIC"/>
    <property type="match status" value="1"/>
</dbReference>
<dbReference type="SMART" id="SM00228">
    <property type="entry name" value="PDZ"/>
    <property type="match status" value="1"/>
</dbReference>
<keyword evidence="4" id="KW-0720">Serine protease</keyword>
<dbReference type="PANTHER" id="PTHR43343">
    <property type="entry name" value="PEPTIDASE S12"/>
    <property type="match status" value="1"/>
</dbReference>
<evidence type="ECO:0000256" key="1">
    <source>
        <dbReference type="ARBA" id="ARBA00010541"/>
    </source>
</evidence>
<gene>
    <name evidence="8" type="ORF">SAMN05518683_11243</name>
</gene>
<evidence type="ECO:0000256" key="6">
    <source>
        <dbReference type="SAM" id="Phobius"/>
    </source>
</evidence>
<dbReference type="PROSITE" id="PS50106">
    <property type="entry name" value="PDZ"/>
    <property type="match status" value="1"/>
</dbReference>
<dbReference type="AlphaFoldDB" id="A0A1I5U4V2"/>
<proteinExistence type="inferred from homology"/>
<feature type="domain" description="PDZ" evidence="7">
    <location>
        <begin position="299"/>
        <end position="402"/>
    </location>
</feature>
<dbReference type="InterPro" id="IPR051201">
    <property type="entry name" value="Chloro_Bact_Ser_Proteases"/>
</dbReference>
<dbReference type="InterPro" id="IPR036034">
    <property type="entry name" value="PDZ_sf"/>
</dbReference>
<keyword evidence="6" id="KW-0472">Membrane</keyword>
<dbReference type="EMBL" id="FOXD01000012">
    <property type="protein sequence ID" value="SFP89566.1"/>
    <property type="molecule type" value="Genomic_DNA"/>
</dbReference>
<dbReference type="Proteomes" id="UP000198892">
    <property type="component" value="Unassembled WGS sequence"/>
</dbReference>
<keyword evidence="9" id="KW-1185">Reference proteome</keyword>
<evidence type="ECO:0000313" key="8">
    <source>
        <dbReference type="EMBL" id="SFP89566.1"/>
    </source>
</evidence>
<dbReference type="SUPFAM" id="SSF50494">
    <property type="entry name" value="Trypsin-like serine proteases"/>
    <property type="match status" value="1"/>
</dbReference>
<protein>
    <submittedName>
        <fullName evidence="8">Serine protease Do</fullName>
    </submittedName>
</protein>
<evidence type="ECO:0000256" key="2">
    <source>
        <dbReference type="ARBA" id="ARBA00022670"/>
    </source>
</evidence>
<dbReference type="Gene3D" id="2.30.42.10">
    <property type="match status" value="1"/>
</dbReference>
<organism evidence="8 9">
    <name type="scientific">Salibacterium halotolerans</name>
    <dbReference type="NCBI Taxonomy" id="1884432"/>
    <lineage>
        <taxon>Bacteria</taxon>
        <taxon>Bacillati</taxon>
        <taxon>Bacillota</taxon>
        <taxon>Bacilli</taxon>
        <taxon>Bacillales</taxon>
        <taxon>Bacillaceae</taxon>
    </lineage>
</organism>
<dbReference type="InterPro" id="IPR001940">
    <property type="entry name" value="Peptidase_S1C"/>
</dbReference>
<dbReference type="InterPro" id="IPR043504">
    <property type="entry name" value="Peptidase_S1_PA_chymotrypsin"/>
</dbReference>
<comment type="similarity">
    <text evidence="1">Belongs to the peptidase S1C family.</text>
</comment>
<evidence type="ECO:0000256" key="4">
    <source>
        <dbReference type="ARBA" id="ARBA00022825"/>
    </source>
</evidence>
<dbReference type="Pfam" id="PF13180">
    <property type="entry name" value="PDZ_2"/>
    <property type="match status" value="1"/>
</dbReference>
<sequence length="417" mass="44719">MGYDNDHVTGPSKRRNRHRKRIGQAALAGAIIGAVLVLIAVPFLYETGLYPGTDRNSAVEEQETQQRPEDISVERDSQAQQQQLQVSVQSDTTEAVEQVSNAVVGVFNLQQSDFWEEENGSGASQGTGSGVIYKKEGDTAFVVTNHHVIEGAGQVEVSLSNDTRVDADIVGSDVLTDLAVLRIDAAGVETAVSFGNSDNLNVGEPAIAIGNPLGTQLSRTVTRGIISAVERSIPVDLNGDGQSDWNAEVIQTDAAINPGNSGGALVNIKGQLIGINSMKIAQSSVEGIGFAIPTSVALPVIEDLEANGEVERPQMGITLRSLSEIPSYHWQETLQLPEEVESGIFITNIVSGTPAEKAGLKRYDVITAMNGTPIADGHDLRRYLYTEAKMGDTITVTFYREGQQQTAEMVLNNQQQF</sequence>
<feature type="compositionally biased region" description="Basic and acidic residues" evidence="5">
    <location>
        <begin position="64"/>
        <end position="77"/>
    </location>
</feature>
<dbReference type="RefSeq" id="WP_093337586.1">
    <property type="nucleotide sequence ID" value="NZ_FOXD01000012.1"/>
</dbReference>